<dbReference type="Gene3D" id="1.20.120.580">
    <property type="entry name" value="bsu32300-like"/>
    <property type="match status" value="1"/>
</dbReference>
<evidence type="ECO:0000313" key="5">
    <source>
        <dbReference type="EMBL" id="HDP14887.1"/>
    </source>
</evidence>
<dbReference type="PANTHER" id="PTHR33397:SF5">
    <property type="entry name" value="RNASE YUTE-RELATED"/>
    <property type="match status" value="1"/>
</dbReference>
<dbReference type="EMBL" id="DSAY01000073">
    <property type="protein sequence ID" value="HDP14887.1"/>
    <property type="molecule type" value="Genomic_DNA"/>
</dbReference>
<protein>
    <submittedName>
        <fullName evidence="5">DUF86 domain-containing protein</fullName>
    </submittedName>
</protein>
<evidence type="ECO:0000256" key="4">
    <source>
        <dbReference type="ARBA" id="ARBA00024207"/>
    </source>
</evidence>
<dbReference type="GO" id="GO:0004540">
    <property type="term" value="F:RNA nuclease activity"/>
    <property type="evidence" value="ECO:0007669"/>
    <property type="project" value="InterPro"/>
</dbReference>
<keyword evidence="1" id="KW-1277">Toxin-antitoxin system</keyword>
<dbReference type="PANTHER" id="PTHR33397">
    <property type="entry name" value="UPF0331 PROTEIN YUTE"/>
    <property type="match status" value="1"/>
</dbReference>
<dbReference type="AlphaFoldDB" id="A0A7C1GA38"/>
<dbReference type="Pfam" id="PF01934">
    <property type="entry name" value="HepT-like"/>
    <property type="match status" value="1"/>
</dbReference>
<keyword evidence="3" id="KW-0378">Hydrolase</keyword>
<name>A0A7C1GA38_9CREN</name>
<evidence type="ECO:0000256" key="2">
    <source>
        <dbReference type="ARBA" id="ARBA00022722"/>
    </source>
</evidence>
<comment type="caution">
    <text evidence="5">The sequence shown here is derived from an EMBL/GenBank/DDBJ whole genome shotgun (WGS) entry which is preliminary data.</text>
</comment>
<evidence type="ECO:0000256" key="3">
    <source>
        <dbReference type="ARBA" id="ARBA00022801"/>
    </source>
</evidence>
<dbReference type="InterPro" id="IPR052379">
    <property type="entry name" value="Type_VII_TA_RNase"/>
</dbReference>
<accession>A0A7C1GA38</accession>
<organism evidence="5">
    <name type="scientific">Thermofilum adornatum</name>
    <dbReference type="NCBI Taxonomy" id="1365176"/>
    <lineage>
        <taxon>Archaea</taxon>
        <taxon>Thermoproteota</taxon>
        <taxon>Thermoprotei</taxon>
        <taxon>Thermofilales</taxon>
        <taxon>Thermofilaceae</taxon>
        <taxon>Thermofilum</taxon>
    </lineage>
</organism>
<proteinExistence type="inferred from homology"/>
<dbReference type="GO" id="GO:0016787">
    <property type="term" value="F:hydrolase activity"/>
    <property type="evidence" value="ECO:0007669"/>
    <property type="project" value="UniProtKB-KW"/>
</dbReference>
<sequence>MPIDKEVVKARINELIGAINELKRLTSKPFIEMTIDEVYSMRYNIIVLAESLASICLHLALEFFGMRPRSNTECVREVCQRFNLYCCKDLEDIIRLRNIITHRYWMVKDDQIYRDIKNDFECIFEFIRKVEELSSV</sequence>
<evidence type="ECO:0000256" key="1">
    <source>
        <dbReference type="ARBA" id="ARBA00022649"/>
    </source>
</evidence>
<dbReference type="SUPFAM" id="SSF81593">
    <property type="entry name" value="Nucleotidyltransferase substrate binding subunit/domain"/>
    <property type="match status" value="1"/>
</dbReference>
<dbReference type="InterPro" id="IPR037038">
    <property type="entry name" value="HepT-like_sf"/>
</dbReference>
<comment type="similarity">
    <text evidence="4">Belongs to the HepT RNase toxin family.</text>
</comment>
<dbReference type="InterPro" id="IPR008201">
    <property type="entry name" value="HepT-like"/>
</dbReference>
<keyword evidence="2" id="KW-0540">Nuclease</keyword>
<reference evidence="5" key="1">
    <citation type="journal article" date="2020" name="mSystems">
        <title>Genome- and Community-Level Interaction Insights into Carbon Utilization and Element Cycling Functions of Hydrothermarchaeota in Hydrothermal Sediment.</title>
        <authorList>
            <person name="Zhou Z."/>
            <person name="Liu Y."/>
            <person name="Xu W."/>
            <person name="Pan J."/>
            <person name="Luo Z.H."/>
            <person name="Li M."/>
        </authorList>
    </citation>
    <scope>NUCLEOTIDE SEQUENCE [LARGE SCALE GENOMIC DNA]</scope>
    <source>
        <strain evidence="5">SpSt-116</strain>
    </source>
</reference>
<dbReference type="GO" id="GO:0110001">
    <property type="term" value="C:toxin-antitoxin complex"/>
    <property type="evidence" value="ECO:0007669"/>
    <property type="project" value="InterPro"/>
</dbReference>
<gene>
    <name evidence="5" type="ORF">ENN26_03810</name>
</gene>